<dbReference type="EMBL" id="PVNG01000004">
    <property type="protein sequence ID" value="PRX67435.1"/>
    <property type="molecule type" value="Genomic_DNA"/>
</dbReference>
<dbReference type="GO" id="GO:0004674">
    <property type="term" value="F:protein serine/threonine kinase activity"/>
    <property type="evidence" value="ECO:0007669"/>
    <property type="project" value="UniProtKB-KW"/>
</dbReference>
<organism evidence="7 8">
    <name type="scientific">Nonomuraea fuscirosea</name>
    <dbReference type="NCBI Taxonomy" id="1291556"/>
    <lineage>
        <taxon>Bacteria</taxon>
        <taxon>Bacillati</taxon>
        <taxon>Actinomycetota</taxon>
        <taxon>Actinomycetes</taxon>
        <taxon>Streptosporangiales</taxon>
        <taxon>Streptosporangiaceae</taxon>
        <taxon>Nonomuraea</taxon>
    </lineage>
</organism>
<keyword evidence="3 7" id="KW-0418">Kinase</keyword>
<dbReference type="OrthoDB" id="3504835at2"/>
<reference evidence="7 8" key="1">
    <citation type="submission" date="2018-03" db="EMBL/GenBank/DDBJ databases">
        <title>Genomic Encyclopedia of Type Strains, Phase III (KMG-III): the genomes of soil and plant-associated and newly described type strains.</title>
        <authorList>
            <person name="Whitman W."/>
        </authorList>
    </citation>
    <scope>NUCLEOTIDE SEQUENCE [LARGE SCALE GENOMIC DNA]</scope>
    <source>
        <strain evidence="7 8">CGMCC 4.7104</strain>
    </source>
</reference>
<dbReference type="SUPFAM" id="SSF56112">
    <property type="entry name" value="Protein kinase-like (PK-like)"/>
    <property type="match status" value="1"/>
</dbReference>
<dbReference type="CDD" id="cd14014">
    <property type="entry name" value="STKc_PknB_like"/>
    <property type="match status" value="1"/>
</dbReference>
<evidence type="ECO:0000259" key="6">
    <source>
        <dbReference type="PROSITE" id="PS50011"/>
    </source>
</evidence>
<name>A0A2T0N510_9ACTN</name>
<accession>A0A2T0N510</accession>
<evidence type="ECO:0000256" key="3">
    <source>
        <dbReference type="ARBA" id="ARBA00022777"/>
    </source>
</evidence>
<dbReference type="Pfam" id="PF00069">
    <property type="entry name" value="Pkinase"/>
    <property type="match status" value="1"/>
</dbReference>
<dbReference type="Proteomes" id="UP000238312">
    <property type="component" value="Unassembled WGS sequence"/>
</dbReference>
<dbReference type="Gene3D" id="1.10.510.10">
    <property type="entry name" value="Transferase(Phosphotransferase) domain 1"/>
    <property type="match status" value="1"/>
</dbReference>
<evidence type="ECO:0000313" key="8">
    <source>
        <dbReference type="Proteomes" id="UP000238312"/>
    </source>
</evidence>
<keyword evidence="2" id="KW-0547">Nucleotide-binding</keyword>
<protein>
    <submittedName>
        <fullName evidence="7">Serine/threonine protein kinase</fullName>
    </submittedName>
</protein>
<dbReference type="AlphaFoldDB" id="A0A2T0N510"/>
<dbReference type="PANTHER" id="PTHR43289:SF34">
    <property type="entry name" value="SERINE_THREONINE-PROTEIN KINASE YBDM-RELATED"/>
    <property type="match status" value="1"/>
</dbReference>
<dbReference type="SUPFAM" id="SSF50960">
    <property type="entry name" value="TolB, C-terminal domain"/>
    <property type="match status" value="1"/>
</dbReference>
<evidence type="ECO:0000256" key="5">
    <source>
        <dbReference type="SAM" id="MobiDB-lite"/>
    </source>
</evidence>
<dbReference type="PROSITE" id="PS00108">
    <property type="entry name" value="PROTEIN_KINASE_ST"/>
    <property type="match status" value="1"/>
</dbReference>
<dbReference type="PROSITE" id="PS50011">
    <property type="entry name" value="PROTEIN_KINASE_DOM"/>
    <property type="match status" value="1"/>
</dbReference>
<dbReference type="PANTHER" id="PTHR43289">
    <property type="entry name" value="MITOGEN-ACTIVATED PROTEIN KINASE KINASE KINASE 20-RELATED"/>
    <property type="match status" value="1"/>
</dbReference>
<feature type="region of interest" description="Disordered" evidence="5">
    <location>
        <begin position="300"/>
        <end position="335"/>
    </location>
</feature>
<evidence type="ECO:0000256" key="2">
    <source>
        <dbReference type="ARBA" id="ARBA00022741"/>
    </source>
</evidence>
<dbReference type="Gene3D" id="3.30.200.20">
    <property type="entry name" value="Phosphorylase Kinase, domain 1"/>
    <property type="match status" value="1"/>
</dbReference>
<sequence>MENLPASLASPLPDARIVPMTPHSPLVTGDPPRLGGRELLGRLGEGGQGVVYLAVAGDTRVAVKWLRGEQSDDSVSVARFLREAEVARRVAPFCTAAVLDTGVEQGRPYIVSEYVAGPSLQQMVLREGPRSGAALDRLAIGTATALAAIHRAGIVHRDFKPANVILGPDGPRVIDFGIARAVAATSTISATPMGTPAYMSPEQIAGDVTGPAADMFSWAGTMVYASCGRGPFGNHAMEQVISQVLSAPPDLGRLSGPLREVALRCLSKNPAERPTAEQVIKGLLGRPVADSGLLASGAMLAAPSGPEQQPGSPGPAAGGDPGPERGEPAAGGSERGWWRSRAWPVAAGVTAVLVALGVWAAVAPPWAGRGAKQVAATRPAAATPQVTRSPAAGTPVKTTLPGGAITLYEHPSDPIALTAYEVFDKKADDDVDYARRSLRGASFDRYADNWESLVSPDGRYLAGRQKDYTSRGYDSVLFNDRTMGSSFRVMTVRKPLISTIRSWSADSSRLLLNVDKKVEGDDGKDEWISLGFVVVDVAKAKADVVEVADESIRASDFGWDATGTGVVIEYGDDDGLRLFDPSGRRVRDLPEVGSPASGTTDLFSPSGARFVTDCPESDGGDHCLWDTRTGEQVRAFTSDCDKVLGWYDESHLFCWEQDDNASFDEVRVVDFDGKLVRTLLQVPEKLDVTPLFTVRPAGS</sequence>
<feature type="domain" description="Protein kinase" evidence="6">
    <location>
        <begin position="37"/>
        <end position="289"/>
    </location>
</feature>
<evidence type="ECO:0000313" key="7">
    <source>
        <dbReference type="EMBL" id="PRX67435.1"/>
    </source>
</evidence>
<dbReference type="GO" id="GO:0005524">
    <property type="term" value="F:ATP binding"/>
    <property type="evidence" value="ECO:0007669"/>
    <property type="project" value="UniProtKB-KW"/>
</dbReference>
<dbReference type="InterPro" id="IPR011009">
    <property type="entry name" value="Kinase-like_dom_sf"/>
</dbReference>
<dbReference type="InterPro" id="IPR000719">
    <property type="entry name" value="Prot_kinase_dom"/>
</dbReference>
<keyword evidence="7" id="KW-0723">Serine/threonine-protein kinase</keyword>
<keyword evidence="1" id="KW-0808">Transferase</keyword>
<comment type="caution">
    <text evidence="7">The sequence shown here is derived from an EMBL/GenBank/DDBJ whole genome shotgun (WGS) entry which is preliminary data.</text>
</comment>
<evidence type="ECO:0000256" key="4">
    <source>
        <dbReference type="ARBA" id="ARBA00022840"/>
    </source>
</evidence>
<proteinExistence type="predicted"/>
<dbReference type="InterPro" id="IPR008271">
    <property type="entry name" value="Ser/Thr_kinase_AS"/>
</dbReference>
<feature type="compositionally biased region" description="Low complexity" evidence="5">
    <location>
        <begin position="300"/>
        <end position="315"/>
    </location>
</feature>
<evidence type="ECO:0000256" key="1">
    <source>
        <dbReference type="ARBA" id="ARBA00022679"/>
    </source>
</evidence>
<gene>
    <name evidence="7" type="ORF">B0I32_104191</name>
</gene>
<keyword evidence="8" id="KW-1185">Reference proteome</keyword>
<keyword evidence="4" id="KW-0067">ATP-binding</keyword>